<accession>F8B6R9</accession>
<feature type="region of interest" description="Disordered" evidence="1">
    <location>
        <begin position="1"/>
        <end position="22"/>
    </location>
</feature>
<reference evidence="3 4" key="1">
    <citation type="submission" date="2011-05" db="EMBL/GenBank/DDBJ databases">
        <title>Complete sequence of plasmid 1 of Frankia symbiont of Datisca glomerata.</title>
        <authorList>
            <consortium name="US DOE Joint Genome Institute"/>
            <person name="Lucas S."/>
            <person name="Han J."/>
            <person name="Lapidus A."/>
            <person name="Cheng J.-F."/>
            <person name="Goodwin L."/>
            <person name="Pitluck S."/>
            <person name="Peters L."/>
            <person name="Mikhailova N."/>
            <person name="Chertkov O."/>
            <person name="Teshima H."/>
            <person name="Han C."/>
            <person name="Tapia R."/>
            <person name="Land M."/>
            <person name="Hauser L."/>
            <person name="Kyrpides N."/>
            <person name="Ivanova N."/>
            <person name="Pagani I."/>
            <person name="Berry A."/>
            <person name="Pawlowski K."/>
            <person name="Persson T."/>
            <person name="Vanden Heuvel B."/>
            <person name="Benson D."/>
            <person name="Woyke T."/>
        </authorList>
    </citation>
    <scope>NUCLEOTIDE SEQUENCE [LARGE SCALE GENOMIC DNA]</scope>
    <source>
        <strain evidence="4">4085684</strain>
        <plasmid evidence="3 4">pFSYMDG01</plasmid>
    </source>
</reference>
<dbReference type="EMBL" id="CP002802">
    <property type="protein sequence ID" value="AEH11802.1"/>
    <property type="molecule type" value="Genomic_DNA"/>
</dbReference>
<dbReference type="HOGENOM" id="CLU_2105381_0_0_11"/>
<evidence type="ECO:0000313" key="3">
    <source>
        <dbReference type="EMBL" id="AEH11802.1"/>
    </source>
</evidence>
<feature type="transmembrane region" description="Helical" evidence="2">
    <location>
        <begin position="29"/>
        <end position="46"/>
    </location>
</feature>
<evidence type="ECO:0000313" key="4">
    <source>
        <dbReference type="Proteomes" id="UP000001549"/>
    </source>
</evidence>
<sequence>MAAVERVTDPIGHPLPEHPPPLHPEGNCPVTILAVLVLLLAGIHLAERAAHLARAVLATLRRPVVALSVALVLIYGRPVLAHPEVVTGALVAILAALAGVAGLVHLARTRVPRVA</sequence>
<geneLocation type="plasmid" evidence="3 4">
    <name>pFSYMDG01</name>
</geneLocation>
<dbReference type="KEGG" id="fsy:FsymDg_4555"/>
<evidence type="ECO:0000256" key="2">
    <source>
        <dbReference type="SAM" id="Phobius"/>
    </source>
</evidence>
<organism evidence="3 4">
    <name type="scientific">Candidatus Protofrankia datiscae</name>
    <dbReference type="NCBI Taxonomy" id="2716812"/>
    <lineage>
        <taxon>Bacteria</taxon>
        <taxon>Bacillati</taxon>
        <taxon>Actinomycetota</taxon>
        <taxon>Actinomycetes</taxon>
        <taxon>Frankiales</taxon>
        <taxon>Frankiaceae</taxon>
        <taxon>Protofrankia</taxon>
    </lineage>
</organism>
<keyword evidence="2" id="KW-0812">Transmembrane</keyword>
<feature type="transmembrane region" description="Helical" evidence="2">
    <location>
        <begin position="58"/>
        <end position="76"/>
    </location>
</feature>
<feature type="transmembrane region" description="Helical" evidence="2">
    <location>
        <begin position="88"/>
        <end position="107"/>
    </location>
</feature>
<dbReference type="Proteomes" id="UP000001549">
    <property type="component" value="Plasmid pFSYMDG01"/>
</dbReference>
<evidence type="ECO:0000256" key="1">
    <source>
        <dbReference type="SAM" id="MobiDB-lite"/>
    </source>
</evidence>
<proteinExistence type="predicted"/>
<dbReference type="AlphaFoldDB" id="F8B6R9"/>
<gene>
    <name evidence="3" type="ordered locus">FsymDg_4555</name>
</gene>
<keyword evidence="2" id="KW-0472">Membrane</keyword>
<protein>
    <submittedName>
        <fullName evidence="3">Uncharacterized protein</fullName>
    </submittedName>
</protein>
<keyword evidence="2" id="KW-1133">Transmembrane helix</keyword>
<name>F8B6R9_9ACTN</name>
<keyword evidence="4" id="KW-1185">Reference proteome</keyword>
<keyword evidence="3" id="KW-0614">Plasmid</keyword>